<name>A0A9W8BBT5_9FUNG</name>
<feature type="compositionally biased region" description="Low complexity" evidence="1">
    <location>
        <begin position="37"/>
        <end position="51"/>
    </location>
</feature>
<gene>
    <name evidence="3" type="ORF">H4R26_003094</name>
</gene>
<protein>
    <submittedName>
        <fullName evidence="3">Uncharacterized protein</fullName>
    </submittedName>
</protein>
<dbReference type="AlphaFoldDB" id="A0A9W8BBT5"/>
<feature type="transmembrane region" description="Helical" evidence="2">
    <location>
        <begin position="210"/>
        <end position="231"/>
    </location>
</feature>
<proteinExistence type="predicted"/>
<sequence length="425" mass="46076">MADPFSLQTHHTRGNENDDDDALNRRALSSAAPTHYQPPQQEQYYYGQPQGRDYADSDYQTYEYSESGSRAHYGGPGTESPTSDYGQFFSAATNGGFPLAPNNAHAFPQPPLQHDAAQQQQQPVPGSPYSMRNLGSDATALDTSMLAAAGAAGAASYSRQMSSEKPGDPLLLAAEEAAGKSPVLYKKRRQRRRCCGNGRYCFCFSRRCCLIFIPILILILAGLGVTLYYVWPRIPEVTFNQVGVAQPNNAAPGVKDTTTVSDLVDSATINRKGVVTVPLVLHLNVTNPNYIPWTIHNVTISGYLRNSTQGASDFPVGEGGLRVPFYMPKQSVGNDMPIYFNFRLDTNNTSYLSAAQTVQAACTANGPDLRFYYRAQVILHAISWLGIKPTISNTIQFACPISQITGLGIQISDLTGLNPAGVAGT</sequence>
<keyword evidence="2" id="KW-0472">Membrane</keyword>
<feature type="compositionally biased region" description="Low complexity" evidence="1">
    <location>
        <begin position="112"/>
        <end position="128"/>
    </location>
</feature>
<dbReference type="EMBL" id="JANBQF010000224">
    <property type="protein sequence ID" value="KAJ2003396.1"/>
    <property type="molecule type" value="Genomic_DNA"/>
</dbReference>
<keyword evidence="4" id="KW-1185">Reference proteome</keyword>
<keyword evidence="2" id="KW-1133">Transmembrane helix</keyword>
<comment type="caution">
    <text evidence="3">The sequence shown here is derived from an EMBL/GenBank/DDBJ whole genome shotgun (WGS) entry which is preliminary data.</text>
</comment>
<evidence type="ECO:0000313" key="3">
    <source>
        <dbReference type="EMBL" id="KAJ2003396.1"/>
    </source>
</evidence>
<accession>A0A9W8BBT5</accession>
<dbReference type="Proteomes" id="UP001150907">
    <property type="component" value="Unassembled WGS sequence"/>
</dbReference>
<evidence type="ECO:0000256" key="2">
    <source>
        <dbReference type="SAM" id="Phobius"/>
    </source>
</evidence>
<keyword evidence="2" id="KW-0812">Transmembrane</keyword>
<reference evidence="3" key="1">
    <citation type="submission" date="2022-07" db="EMBL/GenBank/DDBJ databases">
        <title>Phylogenomic reconstructions and comparative analyses of Kickxellomycotina fungi.</title>
        <authorList>
            <person name="Reynolds N.K."/>
            <person name="Stajich J.E."/>
            <person name="Barry K."/>
            <person name="Grigoriev I.V."/>
            <person name="Crous P."/>
            <person name="Smith M.E."/>
        </authorList>
    </citation>
    <scope>NUCLEOTIDE SEQUENCE</scope>
    <source>
        <strain evidence="3">IMI 214461</strain>
    </source>
</reference>
<organism evidence="3 4">
    <name type="scientific">Coemansia thaxteri</name>
    <dbReference type="NCBI Taxonomy" id="2663907"/>
    <lineage>
        <taxon>Eukaryota</taxon>
        <taxon>Fungi</taxon>
        <taxon>Fungi incertae sedis</taxon>
        <taxon>Zoopagomycota</taxon>
        <taxon>Kickxellomycotina</taxon>
        <taxon>Kickxellomycetes</taxon>
        <taxon>Kickxellales</taxon>
        <taxon>Kickxellaceae</taxon>
        <taxon>Coemansia</taxon>
    </lineage>
</organism>
<evidence type="ECO:0000313" key="4">
    <source>
        <dbReference type="Proteomes" id="UP001150907"/>
    </source>
</evidence>
<feature type="compositionally biased region" description="Polar residues" evidence="1">
    <location>
        <begin position="58"/>
        <end position="68"/>
    </location>
</feature>
<feature type="region of interest" description="Disordered" evidence="1">
    <location>
        <begin position="1"/>
        <end position="133"/>
    </location>
</feature>
<evidence type="ECO:0000256" key="1">
    <source>
        <dbReference type="SAM" id="MobiDB-lite"/>
    </source>
</evidence>
<feature type="compositionally biased region" description="Polar residues" evidence="1">
    <location>
        <begin position="79"/>
        <end position="93"/>
    </location>
</feature>
<dbReference type="OrthoDB" id="20273at2759"/>